<dbReference type="PROSITE" id="PS00018">
    <property type="entry name" value="EF_HAND_1"/>
    <property type="match status" value="2"/>
</dbReference>
<accession>A0A3M2LU82</accession>
<dbReference type="InterPro" id="IPR002048">
    <property type="entry name" value="EF_hand_dom"/>
</dbReference>
<feature type="domain" description="EF-hand" evidence="1">
    <location>
        <begin position="105"/>
        <end position="132"/>
    </location>
</feature>
<dbReference type="GO" id="GO:0005509">
    <property type="term" value="F:calcium ion binding"/>
    <property type="evidence" value="ECO:0007669"/>
    <property type="project" value="InterPro"/>
</dbReference>
<protein>
    <submittedName>
        <fullName evidence="2">Calcium-binding protein</fullName>
    </submittedName>
</protein>
<reference evidence="2 3" key="1">
    <citation type="submission" date="2018-10" db="EMBL/GenBank/DDBJ databases">
        <title>Isolation from soil.</title>
        <authorList>
            <person name="Hu J."/>
        </authorList>
    </citation>
    <scope>NUCLEOTIDE SEQUENCE [LARGE SCALE GENOMIC DNA]</scope>
    <source>
        <strain evidence="2 3">NEAU-Ht49</strain>
    </source>
</reference>
<dbReference type="InterPro" id="IPR011992">
    <property type="entry name" value="EF-hand-dom_pair"/>
</dbReference>
<dbReference type="Gene3D" id="1.10.238.10">
    <property type="entry name" value="EF-hand"/>
    <property type="match status" value="1"/>
</dbReference>
<keyword evidence="3" id="KW-1185">Reference proteome</keyword>
<evidence type="ECO:0000313" key="3">
    <source>
        <dbReference type="Proteomes" id="UP000282674"/>
    </source>
</evidence>
<dbReference type="AlphaFoldDB" id="A0A3M2LU82"/>
<comment type="caution">
    <text evidence="2">The sequence shown here is derived from an EMBL/GenBank/DDBJ whole genome shotgun (WGS) entry which is preliminary data.</text>
</comment>
<sequence>MSDLRTRKYHQWFQGADVDRDGVLTRDDLMRIAERAAAAQGIAPNSPHARQLNESMDWFWTDIIAPHDSDGDERVDRAEMTQGFLISLNDRSRYPEQIKWIADLVFDLGDTDGDGKISLDEFTQVFGAGMQVPTADCTHVFNRLDLDESGTLPRLGYHDAVIEFFYGDDPKAAANHLFGRI</sequence>
<evidence type="ECO:0000259" key="1">
    <source>
        <dbReference type="PROSITE" id="PS50222"/>
    </source>
</evidence>
<name>A0A3M2LU82_9ACTN</name>
<dbReference type="PROSITE" id="PS50222">
    <property type="entry name" value="EF_HAND_2"/>
    <property type="match status" value="2"/>
</dbReference>
<evidence type="ECO:0000313" key="2">
    <source>
        <dbReference type="EMBL" id="RMI40666.1"/>
    </source>
</evidence>
<dbReference type="EMBL" id="RFFG01000051">
    <property type="protein sequence ID" value="RMI40666.1"/>
    <property type="molecule type" value="Genomic_DNA"/>
</dbReference>
<organism evidence="2 3">
    <name type="scientific">Actinomadura harenae</name>
    <dbReference type="NCBI Taxonomy" id="2483351"/>
    <lineage>
        <taxon>Bacteria</taxon>
        <taxon>Bacillati</taxon>
        <taxon>Actinomycetota</taxon>
        <taxon>Actinomycetes</taxon>
        <taxon>Streptosporangiales</taxon>
        <taxon>Thermomonosporaceae</taxon>
        <taxon>Actinomadura</taxon>
    </lineage>
</organism>
<dbReference type="Proteomes" id="UP000282674">
    <property type="component" value="Unassembled WGS sequence"/>
</dbReference>
<feature type="domain" description="EF-hand" evidence="1">
    <location>
        <begin position="4"/>
        <end position="39"/>
    </location>
</feature>
<gene>
    <name evidence="2" type="ORF">EBO15_25715</name>
</gene>
<dbReference type="Pfam" id="PF13202">
    <property type="entry name" value="EF-hand_5"/>
    <property type="match status" value="2"/>
</dbReference>
<proteinExistence type="predicted"/>
<dbReference type="InterPro" id="IPR018247">
    <property type="entry name" value="EF_Hand_1_Ca_BS"/>
</dbReference>
<dbReference type="SMART" id="SM00054">
    <property type="entry name" value="EFh"/>
    <property type="match status" value="2"/>
</dbReference>
<dbReference type="SUPFAM" id="SSF47473">
    <property type="entry name" value="EF-hand"/>
    <property type="match status" value="1"/>
</dbReference>
<dbReference type="OrthoDB" id="7356823at2"/>
<dbReference type="RefSeq" id="WP_122197040.1">
    <property type="nucleotide sequence ID" value="NZ_JBHSKC010000002.1"/>
</dbReference>